<comment type="caution">
    <text evidence="1">The sequence shown here is derived from an EMBL/GenBank/DDBJ whole genome shotgun (WGS) entry which is preliminary data.</text>
</comment>
<protein>
    <submittedName>
        <fullName evidence="1">Uncharacterized protein</fullName>
    </submittedName>
</protein>
<sequence length="65" mass="7538">MIYFHFFKRILVKIYACKGVVIRFAVKRQKTSRSTSGRLARQRFSHLVVGTPLFFAIADTIKQSC</sequence>
<accession>W4PHM3</accession>
<dbReference type="EMBL" id="BAIR01000010">
    <property type="protein sequence ID" value="GAE18649.1"/>
    <property type="molecule type" value="Genomic_DNA"/>
</dbReference>
<dbReference type="AlphaFoldDB" id="W4PHM3"/>
<proteinExistence type="predicted"/>
<gene>
    <name evidence="1" type="ORF">JCM6294_1578</name>
</gene>
<evidence type="ECO:0000313" key="1">
    <source>
        <dbReference type="EMBL" id="GAE18649.1"/>
    </source>
</evidence>
<dbReference type="Proteomes" id="UP000018842">
    <property type="component" value="Unassembled WGS sequence"/>
</dbReference>
<name>W4PHM3_9BACE</name>
<reference evidence="2" key="1">
    <citation type="journal article" date="2014" name="Genome">
        <title>Draft Genome Sequences of Three Strains of Bacteroides pyogenes Isolated from a Cat and Swine.</title>
        <authorList>
            <person name="Sakamoto M."/>
            <person name="Oshima K."/>
            <person name="Suda W."/>
            <person name="Kitamura K."/>
            <person name="Iida T."/>
            <person name="Hattori M."/>
            <person name="Ohkuma M."/>
        </authorList>
    </citation>
    <scope>NUCLEOTIDE SEQUENCE [LARGE SCALE GENOMIC DNA]</scope>
    <source>
        <strain evidence="2">JCM 6294</strain>
    </source>
</reference>
<evidence type="ECO:0000313" key="2">
    <source>
        <dbReference type="Proteomes" id="UP000018842"/>
    </source>
</evidence>
<organism evidence="1 2">
    <name type="scientific">Bacteroides pyogenes DSM 20611 = JCM 6294</name>
    <dbReference type="NCBI Taxonomy" id="1121100"/>
    <lineage>
        <taxon>Bacteria</taxon>
        <taxon>Pseudomonadati</taxon>
        <taxon>Bacteroidota</taxon>
        <taxon>Bacteroidia</taxon>
        <taxon>Bacteroidales</taxon>
        <taxon>Bacteroidaceae</taxon>
        <taxon>Bacteroides</taxon>
    </lineage>
</organism>